<reference evidence="1" key="1">
    <citation type="submission" date="2018-11" db="EMBL/GenBank/DDBJ databases">
        <authorList>
            <person name="Grassa J C."/>
        </authorList>
    </citation>
    <scope>NUCLEOTIDE SEQUENCE [LARGE SCALE GENOMIC DNA]</scope>
</reference>
<evidence type="ECO:0000313" key="1">
    <source>
        <dbReference type="EnsemblPlants" id="cds.evm.model.05.588"/>
    </source>
</evidence>
<proteinExistence type="predicted"/>
<dbReference type="EnsemblPlants" id="evm.model.05.588">
    <property type="protein sequence ID" value="cds.evm.model.05.588"/>
    <property type="gene ID" value="evm.TU.05.588"/>
</dbReference>
<keyword evidence="2" id="KW-1185">Reference proteome</keyword>
<dbReference type="Proteomes" id="UP000596661">
    <property type="component" value="Chromosome 5"/>
</dbReference>
<organism evidence="1 2">
    <name type="scientific">Cannabis sativa</name>
    <name type="common">Hemp</name>
    <name type="synonym">Marijuana</name>
    <dbReference type="NCBI Taxonomy" id="3483"/>
    <lineage>
        <taxon>Eukaryota</taxon>
        <taxon>Viridiplantae</taxon>
        <taxon>Streptophyta</taxon>
        <taxon>Embryophyta</taxon>
        <taxon>Tracheophyta</taxon>
        <taxon>Spermatophyta</taxon>
        <taxon>Magnoliopsida</taxon>
        <taxon>eudicotyledons</taxon>
        <taxon>Gunneridae</taxon>
        <taxon>Pentapetalae</taxon>
        <taxon>rosids</taxon>
        <taxon>fabids</taxon>
        <taxon>Rosales</taxon>
        <taxon>Cannabaceae</taxon>
        <taxon>Cannabis</taxon>
    </lineage>
</organism>
<dbReference type="EMBL" id="UZAU01000433">
    <property type="status" value="NOT_ANNOTATED_CDS"/>
    <property type="molecule type" value="Genomic_DNA"/>
</dbReference>
<accession>A0A803PR09</accession>
<protein>
    <submittedName>
        <fullName evidence="1">Uncharacterized protein</fullName>
    </submittedName>
</protein>
<dbReference type="AlphaFoldDB" id="A0A803PR09"/>
<sequence length="88" mass="10072">MWRSILWERKLIGKEVRWRIKSSVQVKINEDKWIPHPLTFTLRALAAMATGTTLSTLKYSNGTWNEALILGKFHGDTAPFIMGLAPFN</sequence>
<evidence type="ECO:0000313" key="2">
    <source>
        <dbReference type="Proteomes" id="UP000596661"/>
    </source>
</evidence>
<reference evidence="1" key="2">
    <citation type="submission" date="2021-03" db="UniProtKB">
        <authorList>
            <consortium name="EnsemblPlants"/>
        </authorList>
    </citation>
    <scope>IDENTIFICATION</scope>
</reference>
<dbReference type="Gramene" id="evm.model.05.588">
    <property type="protein sequence ID" value="cds.evm.model.05.588"/>
    <property type="gene ID" value="evm.TU.05.588"/>
</dbReference>
<name>A0A803PR09_CANSA</name>